<name>A0A1H2G2G3_9PSED</name>
<evidence type="ECO:0000256" key="3">
    <source>
        <dbReference type="ARBA" id="ARBA00022490"/>
    </source>
</evidence>
<dbReference type="InterPro" id="IPR023101">
    <property type="entry name" value="AF1862-like_dom_sf"/>
</dbReference>
<keyword evidence="7" id="KW-1185">Reference proteome</keyword>
<dbReference type="AlphaFoldDB" id="A0A1H2G2G3"/>
<organism evidence="6 7">
    <name type="scientific">Pseudomonas pohangensis</name>
    <dbReference type="NCBI Taxonomy" id="364197"/>
    <lineage>
        <taxon>Bacteria</taxon>
        <taxon>Pseudomonadati</taxon>
        <taxon>Pseudomonadota</taxon>
        <taxon>Gammaproteobacteria</taxon>
        <taxon>Pseudomonadales</taxon>
        <taxon>Pseudomonadaceae</taxon>
        <taxon>Pseudomonas</taxon>
    </lineage>
</organism>
<keyword evidence="3" id="KW-0963">Cytoplasm</keyword>
<comment type="subcellular location">
    <subcellularLocation>
        <location evidence="1">Cytoplasm</location>
    </subcellularLocation>
</comment>
<dbReference type="EMBL" id="LT629785">
    <property type="protein sequence ID" value="SDU13458.1"/>
    <property type="molecule type" value="Genomic_DNA"/>
</dbReference>
<keyword evidence="4" id="KW-0051">Antiviral defense</keyword>
<evidence type="ECO:0000256" key="1">
    <source>
        <dbReference type="ARBA" id="ARBA00004496"/>
    </source>
</evidence>
<evidence type="ECO:0000313" key="7">
    <source>
        <dbReference type="Proteomes" id="UP000243232"/>
    </source>
</evidence>
<dbReference type="Pfam" id="PF09701">
    <property type="entry name" value="Cas_Cmr5"/>
    <property type="match status" value="1"/>
</dbReference>
<protein>
    <recommendedName>
        <fullName evidence="5">CRISPR type III-B/RAMP module-associated protein Cmr5</fullName>
    </recommendedName>
</protein>
<comment type="similarity">
    <text evidence="2">Belongs to the CRISPR system Cmr5 family.</text>
</comment>
<dbReference type="NCBIfam" id="TIGR01881">
    <property type="entry name" value="cas_Cmr5"/>
    <property type="match status" value="1"/>
</dbReference>
<dbReference type="InterPro" id="IPR010160">
    <property type="entry name" value="CRISPR-assoc_prot_Cmr5"/>
</dbReference>
<evidence type="ECO:0000256" key="5">
    <source>
        <dbReference type="ARBA" id="ARBA00030001"/>
    </source>
</evidence>
<accession>A0A1H2G2G3</accession>
<dbReference type="GO" id="GO:0005737">
    <property type="term" value="C:cytoplasm"/>
    <property type="evidence" value="ECO:0007669"/>
    <property type="project" value="UniProtKB-SubCell"/>
</dbReference>
<dbReference type="Gene3D" id="1.10.520.30">
    <property type="entry name" value="AF1862-like domain"/>
    <property type="match status" value="1"/>
</dbReference>
<dbReference type="STRING" id="364197.SAMN05216296_1970"/>
<evidence type="ECO:0000313" key="6">
    <source>
        <dbReference type="EMBL" id="SDU13458.1"/>
    </source>
</evidence>
<dbReference type="GO" id="GO:0051607">
    <property type="term" value="P:defense response to virus"/>
    <property type="evidence" value="ECO:0007669"/>
    <property type="project" value="UniProtKB-KW"/>
</dbReference>
<sequence>MNTATVLQTMDQQRACYALDEIEKLTQQKPDFQAEIRRHANGLPALIHMNGLGQALAFYRMKGLDSSHGKIYQIVGNWLCGETAGRVFVMQNDALKAITTADMFAYMAAQNEALALLEWLKKFSLALLQKAD</sequence>
<dbReference type="SUPFAM" id="SSF158568">
    <property type="entry name" value="AF1862-like"/>
    <property type="match status" value="1"/>
</dbReference>
<proteinExistence type="inferred from homology"/>
<gene>
    <name evidence="6" type="ORF">SAMN05216296_1970</name>
</gene>
<evidence type="ECO:0000256" key="2">
    <source>
        <dbReference type="ARBA" id="ARBA00006161"/>
    </source>
</evidence>
<dbReference type="Proteomes" id="UP000243232">
    <property type="component" value="Chromosome I"/>
</dbReference>
<evidence type="ECO:0000256" key="4">
    <source>
        <dbReference type="ARBA" id="ARBA00023118"/>
    </source>
</evidence>
<reference evidence="7" key="1">
    <citation type="submission" date="2016-10" db="EMBL/GenBank/DDBJ databases">
        <authorList>
            <person name="Varghese N."/>
            <person name="Submissions S."/>
        </authorList>
    </citation>
    <scope>NUCLEOTIDE SEQUENCE [LARGE SCALE GENOMIC DNA]</scope>
    <source>
        <strain evidence="7">DSM 17875</strain>
    </source>
</reference>